<dbReference type="AlphaFoldDB" id="A0A135SRC1"/>
<name>A0A135SRC1_9PEZI</name>
<accession>A0A135SRC1</accession>
<organism evidence="2 3">
    <name type="scientific">Colletotrichum simmondsii</name>
    <dbReference type="NCBI Taxonomy" id="703756"/>
    <lineage>
        <taxon>Eukaryota</taxon>
        <taxon>Fungi</taxon>
        <taxon>Dikarya</taxon>
        <taxon>Ascomycota</taxon>
        <taxon>Pezizomycotina</taxon>
        <taxon>Sordariomycetes</taxon>
        <taxon>Hypocreomycetidae</taxon>
        <taxon>Glomerellales</taxon>
        <taxon>Glomerellaceae</taxon>
        <taxon>Colletotrichum</taxon>
        <taxon>Colletotrichum acutatum species complex</taxon>
    </lineage>
</organism>
<dbReference type="Proteomes" id="UP000070328">
    <property type="component" value="Unassembled WGS sequence"/>
</dbReference>
<evidence type="ECO:0000313" key="3">
    <source>
        <dbReference type="Proteomes" id="UP000070328"/>
    </source>
</evidence>
<evidence type="ECO:0000256" key="1">
    <source>
        <dbReference type="SAM" id="MobiDB-lite"/>
    </source>
</evidence>
<proteinExistence type="predicted"/>
<sequence length="187" mass="20283">MAAPNRTETHNLSREELRSRFNAVMKLSSSEAPRSVVEVAAAALLLESGLLSRERIVLHYLLADVPEGYVEHAEEALRHIILAASTMVDTEIMMDLLAHEDKLQLFLKRSIAAMDAIHGPPDAAIKNDISLDGAPSYDPKTSLLLKDLLGRLRSAHKAAETAPEEAPPKAKETGGNVPDANIVPEPI</sequence>
<gene>
    <name evidence="2" type="ORF">CSIM01_05589</name>
</gene>
<reference evidence="2 3" key="1">
    <citation type="submission" date="2014-02" db="EMBL/GenBank/DDBJ databases">
        <title>The genome sequence of Colletotrichum simmondsii CBS122122.</title>
        <authorList>
            <person name="Baroncelli R."/>
            <person name="Thon M.R."/>
        </authorList>
    </citation>
    <scope>NUCLEOTIDE SEQUENCE [LARGE SCALE GENOMIC DNA]</scope>
    <source>
        <strain evidence="2 3">CBS122122</strain>
    </source>
</reference>
<feature type="region of interest" description="Disordered" evidence="1">
    <location>
        <begin position="156"/>
        <end position="187"/>
    </location>
</feature>
<dbReference type="EMBL" id="JFBX01000454">
    <property type="protein sequence ID" value="KXH38464.1"/>
    <property type="molecule type" value="Genomic_DNA"/>
</dbReference>
<protein>
    <submittedName>
        <fullName evidence="2">Uncharacterized protein</fullName>
    </submittedName>
</protein>
<comment type="caution">
    <text evidence="2">The sequence shown here is derived from an EMBL/GenBank/DDBJ whole genome shotgun (WGS) entry which is preliminary data.</text>
</comment>
<evidence type="ECO:0000313" key="2">
    <source>
        <dbReference type="EMBL" id="KXH38464.1"/>
    </source>
</evidence>
<dbReference type="OrthoDB" id="10501408at2759"/>
<keyword evidence="3" id="KW-1185">Reference proteome</keyword>